<proteinExistence type="predicted"/>
<dbReference type="Proteomes" id="UP001309876">
    <property type="component" value="Unassembled WGS sequence"/>
</dbReference>
<feature type="transmembrane region" description="Helical" evidence="1">
    <location>
        <begin position="542"/>
        <end position="563"/>
    </location>
</feature>
<gene>
    <name evidence="2" type="ORF">LTR05_007993</name>
</gene>
<sequence>MTIIGFLLLKVVTIASTGLFFPAIVTVGPIEQYVLQTSQFDLVTNFSDYSDPGASPFYQAYAVMQLGLPLPLGLTRELLYETHKPEKDKVNANATYLVPGRAFSPQVNCQAVSVNPLIDWDSFGSTVEQEAELRVQNTSRWMCPARTGSASDELNLHFTDVASRLAPARQILSSFGALGCTSDDMSNDSGTAPYLVALSDIRYKQTFNVSTTGIAVGDMIDPVSWEFAIPKITGMLCTIDYEMLDVSILYNMSLVDNPVQSVDVLRPSAPPKLANLPNTYLSRKLAYAAPTSSGGARDMFGLFTQFEDVEQPPHTVLTMIANRLGADFEYLLDHPREFEGAAQYVMNSMLLQIAKEAILISDSNSTFQPQQVLGQERHNEERLIVQTIPLLINVAGITILILITGAILMVRPRSSTSDNPESLTYKADVVKASGKLNEMLEQLADVSETSSRPLLRRTMYQNDVANTSIIVYSSPNNLNSNGLNHVRPTRTSNGYTPLTLSKAYIVVTLLSATVAIAALEILQHYSDTGVPGLARIHTIDSFVISVYSRFLPALIALLIATMFNCLDFNTAMLAPYNHLASNAGSYEEFRTPILAHIAPLAIMTALRRRYWAASLTGIGALIGSVLTIVVSGLYTVELIPTTSEVSITQLGSWNLSYVQGFQTDNAATAVSSLIESVTLAYPQFTHDGLAFPTLNDITGSDGIVTVDVPALRAELVCEELPWEMSNASIVWQYYKSTGYTAINFNVTVPLPDSCHYGSCFGNESTIQPYLTATTPAETTNTSYYAQAIDLHTGPWRANEEDCYIFFEPSGNVNADQPINQPGCPSMLLAYGYFDGNDHSKSTWTSMLCEQRVQQVDTSLTLTLPDKEIPLSSPPIPIESTAIYLGNGDNGEQNFGWWLSPSMEYSYVVFNESAIDPILLEGETSVSNDSPDFSNFFRGAFFGRTPLPLETLQRNDTASRALIFDHIQMFYRRYMAQYISANMRVLGDTTGTQSRKRDDRIVNSSSITGSFTPDTGVPRLVQHRTPKTIIQAMLAFMLVSAVLALRLGRFHGLVLWNPCTIAGVMVLFAGSKMCQHSEAIASMESKMAPERSDKVYRDIDDQGIDVSPREIHEMLVVPDRYSTRLGHATGLPTASIGKAEACLQGRLVPAMSSGRDWKDKSARFRLGWWRDSVFIGSKRNADAESEVGKWR</sequence>
<dbReference type="Pfam" id="PF11915">
    <property type="entry name" value="DUF3433"/>
    <property type="match status" value="1"/>
</dbReference>
<keyword evidence="1" id="KW-0472">Membrane</keyword>
<feature type="transmembrane region" description="Helical" evidence="1">
    <location>
        <begin position="390"/>
        <end position="410"/>
    </location>
</feature>
<feature type="transmembrane region" description="Helical" evidence="1">
    <location>
        <begin position="503"/>
        <end position="522"/>
    </location>
</feature>
<comment type="caution">
    <text evidence="2">The sequence shown here is derived from an EMBL/GenBank/DDBJ whole genome shotgun (WGS) entry which is preliminary data.</text>
</comment>
<keyword evidence="1" id="KW-1133">Transmembrane helix</keyword>
<evidence type="ECO:0000256" key="1">
    <source>
        <dbReference type="SAM" id="Phobius"/>
    </source>
</evidence>
<evidence type="ECO:0000313" key="3">
    <source>
        <dbReference type="Proteomes" id="UP001309876"/>
    </source>
</evidence>
<name>A0AAN7YD32_9EURO</name>
<keyword evidence="3" id="KW-1185">Reference proteome</keyword>
<keyword evidence="1" id="KW-0812">Transmembrane</keyword>
<reference evidence="2 3" key="1">
    <citation type="submission" date="2023-08" db="EMBL/GenBank/DDBJ databases">
        <title>Black Yeasts Isolated from many extreme environments.</title>
        <authorList>
            <person name="Coleine C."/>
            <person name="Stajich J.E."/>
            <person name="Selbmann L."/>
        </authorList>
    </citation>
    <scope>NUCLEOTIDE SEQUENCE [LARGE SCALE GENOMIC DNA]</scope>
    <source>
        <strain evidence="2 3">CCFEE 5910</strain>
    </source>
</reference>
<dbReference type="EMBL" id="JAVRRJ010000010">
    <property type="protein sequence ID" value="KAK5081199.1"/>
    <property type="molecule type" value="Genomic_DNA"/>
</dbReference>
<dbReference type="PANTHER" id="PTHR37544:SF3">
    <property type="entry name" value="SPRAY"/>
    <property type="match status" value="1"/>
</dbReference>
<dbReference type="AlphaFoldDB" id="A0AAN7YD32"/>
<dbReference type="InterPro" id="IPR021840">
    <property type="entry name" value="DUF3433"/>
</dbReference>
<feature type="transmembrane region" description="Helical" evidence="1">
    <location>
        <begin position="610"/>
        <end position="634"/>
    </location>
</feature>
<protein>
    <submittedName>
        <fullName evidence="2">Uncharacterized protein</fullName>
    </submittedName>
</protein>
<dbReference type="PANTHER" id="PTHR37544">
    <property type="entry name" value="SPRAY-RELATED"/>
    <property type="match status" value="1"/>
</dbReference>
<accession>A0AAN7YD32</accession>
<organism evidence="2 3">
    <name type="scientific">Lithohypha guttulata</name>
    <dbReference type="NCBI Taxonomy" id="1690604"/>
    <lineage>
        <taxon>Eukaryota</taxon>
        <taxon>Fungi</taxon>
        <taxon>Dikarya</taxon>
        <taxon>Ascomycota</taxon>
        <taxon>Pezizomycotina</taxon>
        <taxon>Eurotiomycetes</taxon>
        <taxon>Chaetothyriomycetidae</taxon>
        <taxon>Chaetothyriales</taxon>
        <taxon>Trichomeriaceae</taxon>
        <taxon>Lithohypha</taxon>
    </lineage>
</organism>
<evidence type="ECO:0000313" key="2">
    <source>
        <dbReference type="EMBL" id="KAK5081199.1"/>
    </source>
</evidence>